<keyword evidence="5" id="KW-1003">Cell membrane</keyword>
<dbReference type="OrthoDB" id="9777044at2"/>
<dbReference type="KEGG" id="rst:ATY39_12780"/>
<evidence type="ECO:0000256" key="1">
    <source>
        <dbReference type="ARBA" id="ARBA00004141"/>
    </source>
</evidence>
<name>A0A143HEQ0_9BACL</name>
<dbReference type="Proteomes" id="UP000076021">
    <property type="component" value="Chromosome"/>
</dbReference>
<comment type="function">
    <text evidence="5">Part of the twin-arginine translocation (Tat) system that transports large folded proteins containing a characteristic twin-arginine motif in their signal peptide across membranes.</text>
</comment>
<comment type="similarity">
    <text evidence="5">Belongs to the TatC family.</text>
</comment>
<gene>
    <name evidence="5" type="primary">tatC</name>
    <name evidence="7" type="ORF">ATY39_12780</name>
</gene>
<feature type="region of interest" description="Disordered" evidence="6">
    <location>
        <begin position="1"/>
        <end position="50"/>
    </location>
</feature>
<dbReference type="GO" id="GO:0043953">
    <property type="term" value="P:protein transport by the Tat complex"/>
    <property type="evidence" value="ECO:0007669"/>
    <property type="project" value="UniProtKB-UniRule"/>
</dbReference>
<dbReference type="PANTHER" id="PTHR30371">
    <property type="entry name" value="SEC-INDEPENDENT PROTEIN TRANSLOCASE PROTEIN TATC"/>
    <property type="match status" value="1"/>
</dbReference>
<proteinExistence type="inferred from homology"/>
<comment type="subunit">
    <text evidence="5">Forms a complex with TatA.</text>
</comment>
<feature type="transmembrane region" description="Helical" evidence="5">
    <location>
        <begin position="240"/>
        <end position="255"/>
    </location>
</feature>
<dbReference type="GO" id="GO:0033281">
    <property type="term" value="C:TAT protein transport complex"/>
    <property type="evidence" value="ECO:0007669"/>
    <property type="project" value="UniProtKB-UniRule"/>
</dbReference>
<dbReference type="NCBIfam" id="TIGR00945">
    <property type="entry name" value="tatC"/>
    <property type="match status" value="1"/>
</dbReference>
<reference evidence="7 8" key="1">
    <citation type="journal article" date="2016" name="Genome Announc.">
        <title>Whole-Genome Sequence of Rummeliibacillus stabekisii Strain PP9 Isolated from Antarctic Soil.</title>
        <authorList>
            <person name="da Mota F.F."/>
            <person name="Vollu R.E."/>
            <person name="Jurelevicius D."/>
            <person name="Seldin L."/>
        </authorList>
    </citation>
    <scope>NUCLEOTIDE SEQUENCE [LARGE SCALE GENOMIC DNA]</scope>
    <source>
        <strain evidence="7 8">PP9</strain>
    </source>
</reference>
<feature type="transmembrane region" description="Helical" evidence="5">
    <location>
        <begin position="261"/>
        <end position="278"/>
    </location>
</feature>
<protein>
    <recommendedName>
        <fullName evidence="5">Sec-independent protein translocase protein TatC</fullName>
    </recommendedName>
</protein>
<evidence type="ECO:0000256" key="5">
    <source>
        <dbReference type="HAMAP-Rule" id="MF_00902"/>
    </source>
</evidence>
<feature type="transmembrane region" description="Helical" evidence="5">
    <location>
        <begin position="77"/>
        <end position="95"/>
    </location>
</feature>
<dbReference type="GO" id="GO:0009977">
    <property type="term" value="F:proton motive force dependent protein transmembrane transporter activity"/>
    <property type="evidence" value="ECO:0007669"/>
    <property type="project" value="TreeGrafter"/>
</dbReference>
<keyword evidence="8" id="KW-1185">Reference proteome</keyword>
<evidence type="ECO:0000256" key="4">
    <source>
        <dbReference type="ARBA" id="ARBA00023136"/>
    </source>
</evidence>
<dbReference type="PANTHER" id="PTHR30371:SF4">
    <property type="entry name" value="SEC-INDEPENDENT PROTEIN TRANSLOCASE PROTEIN TATCD"/>
    <property type="match status" value="1"/>
</dbReference>
<dbReference type="HAMAP" id="MF_00902">
    <property type="entry name" value="TatC"/>
    <property type="match status" value="1"/>
</dbReference>
<evidence type="ECO:0000313" key="7">
    <source>
        <dbReference type="EMBL" id="AMX00205.1"/>
    </source>
</evidence>
<keyword evidence="5" id="KW-0811">Translocation</keyword>
<feature type="transmembrane region" description="Helical" evidence="5">
    <location>
        <begin position="115"/>
        <end position="140"/>
    </location>
</feature>
<evidence type="ECO:0000313" key="8">
    <source>
        <dbReference type="Proteomes" id="UP000076021"/>
    </source>
</evidence>
<dbReference type="Pfam" id="PF00902">
    <property type="entry name" value="TatC"/>
    <property type="match status" value="1"/>
</dbReference>
<keyword evidence="2 5" id="KW-0812">Transmembrane</keyword>
<dbReference type="GO" id="GO:0065002">
    <property type="term" value="P:intracellular protein transmembrane transport"/>
    <property type="evidence" value="ECO:0007669"/>
    <property type="project" value="TreeGrafter"/>
</dbReference>
<sequence length="294" mass="33071">MDPYEENAKKVLSPLDKLDESEYEGTEEAAAIEPVSPAPSASLESDEEQGLESSLRDTSEAFVEHLAELRKQLIKGLAVFLFFFILVFATVNKWLPYVTRGHDLVILGPLEVVKFYMSISTTVAVGLSLPFLMHFIWSFIKPGLKENEKGFLGLYSPVMLLLFLLGVAFGYFVINPISYHFLVGIGESNFNVMISAAQYMSYLIMTTVPIGLLFELPIIAMFLSTIGVLTSDTMKNIRKWSYVIMAVFSALITPPDFMSQLLVLVPMVLLYEISIYIVKKLERKKELQEESFSS</sequence>
<dbReference type="PRINTS" id="PR01840">
    <property type="entry name" value="TATCFAMILY"/>
</dbReference>
<dbReference type="EMBL" id="CP014806">
    <property type="protein sequence ID" value="AMX00205.1"/>
    <property type="molecule type" value="Genomic_DNA"/>
</dbReference>
<reference evidence="8" key="2">
    <citation type="submission" date="2016-03" db="EMBL/GenBank/DDBJ databases">
        <authorList>
            <person name="Ploux O."/>
        </authorList>
    </citation>
    <scope>NUCLEOTIDE SEQUENCE [LARGE SCALE GENOMIC DNA]</scope>
    <source>
        <strain evidence="8">PP9</strain>
    </source>
</reference>
<keyword evidence="3 5" id="KW-1133">Transmembrane helix</keyword>
<dbReference type="STRING" id="241244.ATY39_12780"/>
<organism evidence="7 8">
    <name type="scientific">Rummeliibacillus stabekisii</name>
    <dbReference type="NCBI Taxonomy" id="241244"/>
    <lineage>
        <taxon>Bacteria</taxon>
        <taxon>Bacillati</taxon>
        <taxon>Bacillota</taxon>
        <taxon>Bacilli</taxon>
        <taxon>Bacillales</taxon>
        <taxon>Caryophanaceae</taxon>
        <taxon>Rummeliibacillus</taxon>
    </lineage>
</organism>
<accession>A0A143HEQ0</accession>
<keyword evidence="5" id="KW-0813">Transport</keyword>
<feature type="transmembrane region" description="Helical" evidence="5">
    <location>
        <begin position="199"/>
        <end position="228"/>
    </location>
</feature>
<feature type="transmembrane region" description="Helical" evidence="5">
    <location>
        <begin position="152"/>
        <end position="174"/>
    </location>
</feature>
<dbReference type="RefSeq" id="WP_066790342.1">
    <property type="nucleotide sequence ID" value="NZ_CP014806.1"/>
</dbReference>
<evidence type="ECO:0000256" key="3">
    <source>
        <dbReference type="ARBA" id="ARBA00022989"/>
    </source>
</evidence>
<dbReference type="InterPro" id="IPR002033">
    <property type="entry name" value="TatC"/>
</dbReference>
<comment type="subcellular location">
    <subcellularLocation>
        <location evidence="5">Cell membrane</location>
        <topology evidence="5">Multi-pass membrane protein</topology>
    </subcellularLocation>
    <subcellularLocation>
        <location evidence="1">Membrane</location>
        <topology evidence="1">Multi-pass membrane protein</topology>
    </subcellularLocation>
</comment>
<evidence type="ECO:0000256" key="2">
    <source>
        <dbReference type="ARBA" id="ARBA00022692"/>
    </source>
</evidence>
<dbReference type="AlphaFoldDB" id="A0A143HEQ0"/>
<keyword evidence="4 5" id="KW-0472">Membrane</keyword>
<keyword evidence="5" id="KW-0653">Protein transport</keyword>
<evidence type="ECO:0000256" key="6">
    <source>
        <dbReference type="SAM" id="MobiDB-lite"/>
    </source>
</evidence>